<sequence length="71" mass="7244">MVDTVDTVQGLATTLPLIVMVTSAACARGCTIISNHPASISNHPAGISNHPASGPSLFMFIDLSPVTEIPG</sequence>
<organism evidence="1 2">
    <name type="scientific">Yersinia massiliensis</name>
    <dbReference type="NCBI Taxonomy" id="419257"/>
    <lineage>
        <taxon>Bacteria</taxon>
        <taxon>Pseudomonadati</taxon>
        <taxon>Pseudomonadota</taxon>
        <taxon>Gammaproteobacteria</taxon>
        <taxon>Enterobacterales</taxon>
        <taxon>Yersiniaceae</taxon>
        <taxon>Yersinia</taxon>
    </lineage>
</organism>
<evidence type="ECO:0008006" key="3">
    <source>
        <dbReference type="Google" id="ProtNLM"/>
    </source>
</evidence>
<protein>
    <recommendedName>
        <fullName evidence="3">Secreted protein</fullName>
    </recommendedName>
</protein>
<evidence type="ECO:0000313" key="1">
    <source>
        <dbReference type="EMBL" id="AVX38863.1"/>
    </source>
</evidence>
<keyword evidence="2" id="KW-1185">Reference proteome</keyword>
<dbReference type="Proteomes" id="UP000240908">
    <property type="component" value="Chromosome"/>
</dbReference>
<evidence type="ECO:0000313" key="2">
    <source>
        <dbReference type="Proteomes" id="UP000240908"/>
    </source>
</evidence>
<reference evidence="2" key="1">
    <citation type="journal article" date="2018" name="Genome Announc.">
        <title>First complete genome sequence of Yersinia massiliensis.</title>
        <authorList>
            <person name="Thomas M.C."/>
            <person name="Arling V."/>
            <person name="Goji N."/>
            <person name="Janzen T.W."/>
            <person name="Duceppe M.-O."/>
            <person name="Mathews A."/>
            <person name="Carrillo C."/>
            <person name="Amoako K."/>
        </authorList>
    </citation>
    <scope>NUCLEOTIDE SEQUENCE [LARGE SCALE GENOMIC DNA]</scope>
    <source>
        <strain evidence="2">GTA</strain>
    </source>
</reference>
<dbReference type="EMBL" id="CP028487">
    <property type="protein sequence ID" value="AVX38863.1"/>
    <property type="molecule type" value="Genomic_DNA"/>
</dbReference>
<name>A0ABM6UVN6_9GAMM</name>
<gene>
    <name evidence="1" type="ORF">DA391_14965</name>
</gene>
<proteinExistence type="predicted"/>
<accession>A0ABM6UVN6</accession>